<evidence type="ECO:0000313" key="3">
    <source>
        <dbReference type="EMBL" id="KKR34910.1"/>
    </source>
</evidence>
<feature type="transmembrane region" description="Helical" evidence="1">
    <location>
        <begin position="206"/>
        <end position="227"/>
    </location>
</feature>
<comment type="caution">
    <text evidence="3">The sequence shown here is derived from an EMBL/GenBank/DDBJ whole genome shotgun (WGS) entry which is preliminary data.</text>
</comment>
<keyword evidence="1" id="KW-0812">Transmembrane</keyword>
<dbReference type="STRING" id="1619037.UT67_C0005G0022"/>
<keyword evidence="2" id="KW-0732">Signal</keyword>
<evidence type="ECO:0000256" key="2">
    <source>
        <dbReference type="SAM" id="SignalP"/>
    </source>
</evidence>
<feature type="signal peptide" evidence="2">
    <location>
        <begin position="1"/>
        <end position="31"/>
    </location>
</feature>
<dbReference type="Proteomes" id="UP000034855">
    <property type="component" value="Unassembled WGS sequence"/>
</dbReference>
<reference evidence="3 4" key="1">
    <citation type="journal article" date="2015" name="Nature">
        <title>rRNA introns, odd ribosomes, and small enigmatic genomes across a large radiation of phyla.</title>
        <authorList>
            <person name="Brown C.T."/>
            <person name="Hug L.A."/>
            <person name="Thomas B.C."/>
            <person name="Sharon I."/>
            <person name="Castelle C.J."/>
            <person name="Singh A."/>
            <person name="Wilkins M.J."/>
            <person name="Williams K.H."/>
            <person name="Banfield J.F."/>
        </authorList>
    </citation>
    <scope>NUCLEOTIDE SEQUENCE [LARGE SCALE GENOMIC DNA]</scope>
</reference>
<dbReference type="InterPro" id="IPR043993">
    <property type="entry name" value="T4SS_pilin"/>
</dbReference>
<dbReference type="AlphaFoldDB" id="A0A0G0SJM0"/>
<feature type="transmembrane region" description="Helical" evidence="1">
    <location>
        <begin position="166"/>
        <end position="185"/>
    </location>
</feature>
<dbReference type="Pfam" id="PF18895">
    <property type="entry name" value="T4SS_pilin"/>
    <property type="match status" value="1"/>
</dbReference>
<sequence>MKNLNKNYIFLNFLLLAGAIFLFAPVNKAEAADYGCIKYGLCTNITADDEMESRRECGKFCGTFLGPDCEATPVPCFDPGGPLYGCIKDGVCENIEANDSMEAARECGKFCKTFLGPSCKIASKPCPAPEKPGPLAGATLDKLKELAKASTNKANFSEPTDLINRAIRILMAFIGSIALVLYIFAGFMWMTASGNAEKVTKAKTTMVWTTLGVLMMLASYMLASFLFKSLGV</sequence>
<evidence type="ECO:0000313" key="4">
    <source>
        <dbReference type="Proteomes" id="UP000034855"/>
    </source>
</evidence>
<dbReference type="EMBL" id="LBXR01000005">
    <property type="protein sequence ID" value="KKR34910.1"/>
    <property type="molecule type" value="Genomic_DNA"/>
</dbReference>
<gene>
    <name evidence="3" type="ORF">UT67_C0005G0022</name>
</gene>
<feature type="chain" id="PRO_5002534367" evidence="2">
    <location>
        <begin position="32"/>
        <end position="232"/>
    </location>
</feature>
<keyword evidence="1" id="KW-1133">Transmembrane helix</keyword>
<name>A0A0G0SJM0_9BACT</name>
<proteinExistence type="predicted"/>
<protein>
    <submittedName>
        <fullName evidence="3">Uncharacterized protein</fullName>
    </submittedName>
</protein>
<keyword evidence="1" id="KW-0472">Membrane</keyword>
<evidence type="ECO:0000256" key="1">
    <source>
        <dbReference type="SAM" id="Phobius"/>
    </source>
</evidence>
<organism evidence="3 4">
    <name type="scientific">Candidatus Magasanikbacteria bacterium GW2011_GWA2_40_10</name>
    <dbReference type="NCBI Taxonomy" id="1619037"/>
    <lineage>
        <taxon>Bacteria</taxon>
        <taxon>Candidatus Magasanikiibacteriota</taxon>
    </lineage>
</organism>
<accession>A0A0G0SJM0</accession>